<dbReference type="AlphaFoldDB" id="A0A508SY68"/>
<proteinExistence type="predicted"/>
<dbReference type="Proteomes" id="UP000328092">
    <property type="component" value="Unassembled WGS sequence"/>
</dbReference>
<dbReference type="InterPro" id="IPR000639">
    <property type="entry name" value="Epox_hydrolase-like"/>
</dbReference>
<comment type="caution">
    <text evidence="2">The sequence shown here is derived from an EMBL/GenBank/DDBJ whole genome shotgun (WGS) entry which is preliminary data.</text>
</comment>
<feature type="domain" description="AB hydrolase-1" evidence="1">
    <location>
        <begin position="2"/>
        <end position="226"/>
    </location>
</feature>
<organism evidence="2 3">
    <name type="scientific">Bradyrhizobium ivorense</name>
    <dbReference type="NCBI Taxonomy" id="2511166"/>
    <lineage>
        <taxon>Bacteria</taxon>
        <taxon>Pseudomonadati</taxon>
        <taxon>Pseudomonadota</taxon>
        <taxon>Alphaproteobacteria</taxon>
        <taxon>Hyphomicrobiales</taxon>
        <taxon>Nitrobacteraceae</taxon>
        <taxon>Bradyrhizobium</taxon>
    </lineage>
</organism>
<dbReference type="PANTHER" id="PTHR43798">
    <property type="entry name" value="MONOACYLGLYCEROL LIPASE"/>
    <property type="match status" value="1"/>
</dbReference>
<dbReference type="EC" id="4.2.99.20" evidence="2"/>
<dbReference type="InterPro" id="IPR050266">
    <property type="entry name" value="AB_hydrolase_sf"/>
</dbReference>
<gene>
    <name evidence="2" type="primary">menH_1</name>
    <name evidence="2" type="ORF">CI1B_09860</name>
</gene>
<sequence>MWRGVIALLGDRFRAVTTSLLGYGDTEERRTPDDVLIEREIDVIEAVIQRTNSTVHLVGHSYGGTVCLATALRDRTKIASMTLIEATPFNLLRHSGDLGLYQQVRSMSDAYVRSYHSGKQLAARSIIDFYGGDGSFDTFSARIRDYIVATTPTNILDWSSEECFDLRLAAYAGITAPSLLVRGQHSPPPIQRVAEVLSGAIPGSSLVTVPGASHFMVETHPADVARLIREHVATVETLR</sequence>
<keyword evidence="3" id="KW-1185">Reference proteome</keyword>
<evidence type="ECO:0000313" key="2">
    <source>
        <dbReference type="EMBL" id="VIO65878.1"/>
    </source>
</evidence>
<dbReference type="InterPro" id="IPR000073">
    <property type="entry name" value="AB_hydrolase_1"/>
</dbReference>
<evidence type="ECO:0000259" key="1">
    <source>
        <dbReference type="Pfam" id="PF12697"/>
    </source>
</evidence>
<dbReference type="EMBL" id="CAADFC020000004">
    <property type="protein sequence ID" value="VIO65878.1"/>
    <property type="molecule type" value="Genomic_DNA"/>
</dbReference>
<protein>
    <submittedName>
        <fullName evidence="2">2-succinyl-6-hydroxy-2, 4-cyclohexadiene-1-carboxylate synthase</fullName>
        <ecNumber evidence="2">4.2.99.20</ecNumber>
    </submittedName>
</protein>
<accession>A0A508SY68</accession>
<dbReference type="InterPro" id="IPR029058">
    <property type="entry name" value="AB_hydrolase_fold"/>
</dbReference>
<dbReference type="Gene3D" id="3.40.50.1820">
    <property type="entry name" value="alpha/beta hydrolase"/>
    <property type="match status" value="1"/>
</dbReference>
<name>A0A508SY68_9BRAD</name>
<dbReference type="GO" id="GO:0070205">
    <property type="term" value="F:2-succinyl-6-hydroxy-2,4-cyclohexadiene-1-carboxylate synthase activity"/>
    <property type="evidence" value="ECO:0007669"/>
    <property type="project" value="UniProtKB-EC"/>
</dbReference>
<dbReference type="Pfam" id="PF12697">
    <property type="entry name" value="Abhydrolase_6"/>
    <property type="match status" value="1"/>
</dbReference>
<keyword evidence="2" id="KW-0456">Lyase</keyword>
<evidence type="ECO:0000313" key="3">
    <source>
        <dbReference type="Proteomes" id="UP000328092"/>
    </source>
</evidence>
<dbReference type="SUPFAM" id="SSF53474">
    <property type="entry name" value="alpha/beta-Hydrolases"/>
    <property type="match status" value="1"/>
</dbReference>
<reference evidence="2" key="1">
    <citation type="submission" date="2019-02" db="EMBL/GenBank/DDBJ databases">
        <authorList>
            <person name="Pothier F.J."/>
        </authorList>
    </citation>
    <scope>NUCLEOTIDE SEQUENCE</scope>
    <source>
        <strain evidence="2">CI-1B</strain>
    </source>
</reference>
<dbReference type="PANTHER" id="PTHR43798:SF33">
    <property type="entry name" value="HYDROLASE, PUTATIVE (AFU_ORTHOLOGUE AFUA_2G14860)-RELATED"/>
    <property type="match status" value="1"/>
</dbReference>
<dbReference type="GO" id="GO:0016020">
    <property type="term" value="C:membrane"/>
    <property type="evidence" value="ECO:0007669"/>
    <property type="project" value="TreeGrafter"/>
</dbReference>
<dbReference type="PRINTS" id="PR00412">
    <property type="entry name" value="EPOXHYDRLASE"/>
</dbReference>